<reference evidence="2" key="1">
    <citation type="submission" date="2021-04" db="EMBL/GenBank/DDBJ databases">
        <title>The complete genome sequence of Caulobacter sp. S6.</title>
        <authorList>
            <person name="Tang Y."/>
            <person name="Ouyang W."/>
            <person name="Liu Q."/>
            <person name="Huang B."/>
            <person name="Guo Z."/>
            <person name="Lei P."/>
        </authorList>
    </citation>
    <scope>NUCLEOTIDE SEQUENCE</scope>
    <source>
        <strain evidence="2">S6</strain>
    </source>
</reference>
<dbReference type="SUPFAM" id="SSF82784">
    <property type="entry name" value="OsmC-like"/>
    <property type="match status" value="1"/>
</dbReference>
<feature type="domain" description="Serine aminopeptidase S33" evidence="1">
    <location>
        <begin position="45"/>
        <end position="147"/>
    </location>
</feature>
<dbReference type="EMBL" id="CP073078">
    <property type="protein sequence ID" value="QUD86848.1"/>
    <property type="molecule type" value="Genomic_DNA"/>
</dbReference>
<dbReference type="Gene3D" id="3.30.300.20">
    <property type="match status" value="1"/>
</dbReference>
<dbReference type="InterPro" id="IPR003718">
    <property type="entry name" value="OsmC/Ohr_fam"/>
</dbReference>
<dbReference type="InterPro" id="IPR036102">
    <property type="entry name" value="OsmC/Ohrsf"/>
</dbReference>
<dbReference type="RefSeq" id="WP_211936900.1">
    <property type="nucleotide sequence ID" value="NZ_CP073078.1"/>
</dbReference>
<dbReference type="Pfam" id="PF12146">
    <property type="entry name" value="Hydrolase_4"/>
    <property type="match status" value="1"/>
</dbReference>
<dbReference type="Proteomes" id="UP000676409">
    <property type="component" value="Chromosome"/>
</dbReference>
<evidence type="ECO:0000313" key="2">
    <source>
        <dbReference type="EMBL" id="QUD86848.1"/>
    </source>
</evidence>
<dbReference type="PANTHER" id="PTHR39624:SF2">
    <property type="entry name" value="OSMC-LIKE PROTEIN"/>
    <property type="match status" value="1"/>
</dbReference>
<dbReference type="InterPro" id="IPR022742">
    <property type="entry name" value="Hydrolase_4"/>
</dbReference>
<accession>A0A975FWM8</accession>
<protein>
    <submittedName>
        <fullName evidence="2">OsmC family protein</fullName>
    </submittedName>
</protein>
<name>A0A975FWM8_9CAUL</name>
<dbReference type="InterPro" id="IPR015946">
    <property type="entry name" value="KH_dom-like_a/b"/>
</dbReference>
<dbReference type="SUPFAM" id="SSF53474">
    <property type="entry name" value="alpha/beta-Hydrolases"/>
    <property type="match status" value="1"/>
</dbReference>
<dbReference type="AlphaFoldDB" id="A0A975FWM8"/>
<sequence>MTTQVFDFTGARGHRLSGRLDLPDGPVLAYALFAHCFTCTKNSLAATHVSRALNGRGIAVLRFDFSGLGQSEGAFADSTFTGDVADLIEAARAMVAADIAPQLLIGHSLGGAAVLAAAPELESLKAVATIGAPFDVSHVTHQFADALPAILAEGEAQVTLGGRPFTVRRAFVDDLAGHRLAERIHALRRPLLVMHAPLDETVGVDNAQQIFLAARHPKSYVSLDSADHLLTRSVDSEYAAEVIAAWASRYLIPAPEQAAPDAEAAHTVIVEETGAGQFQAEVRVGRTHFLADEPVEVGGLGSGPSPFELVSAGLGACTAMTLRMYAERKGLPLGTVSVAVAHKRAPEAEKPERFERVVSLGGDLAPDQIERLMQIADRCPVHRLLEPGAEIRTRLAPPPAPPGQDGHFDAMGEVCGEAV</sequence>
<dbReference type="PANTHER" id="PTHR39624">
    <property type="entry name" value="PROTEIN INVOLVED IN RIMO-MEDIATED BETA-METHYLTHIOLATION OF RIBOSOMAL PROTEIN S12 YCAO"/>
    <property type="match status" value="1"/>
</dbReference>
<evidence type="ECO:0000259" key="1">
    <source>
        <dbReference type="Pfam" id="PF12146"/>
    </source>
</evidence>
<evidence type="ECO:0000313" key="3">
    <source>
        <dbReference type="Proteomes" id="UP000676409"/>
    </source>
</evidence>
<keyword evidence="3" id="KW-1185">Reference proteome</keyword>
<gene>
    <name evidence="2" type="ORF">KCG34_17445</name>
</gene>
<dbReference type="Gene3D" id="3.40.50.1820">
    <property type="entry name" value="alpha/beta hydrolase"/>
    <property type="match status" value="1"/>
</dbReference>
<dbReference type="InterPro" id="IPR029058">
    <property type="entry name" value="AB_hydrolase_fold"/>
</dbReference>
<dbReference type="Pfam" id="PF02566">
    <property type="entry name" value="OsmC"/>
    <property type="match status" value="1"/>
</dbReference>
<proteinExistence type="predicted"/>
<organism evidence="2 3">
    <name type="scientific">Phenylobacterium montanum</name>
    <dbReference type="NCBI Taxonomy" id="2823693"/>
    <lineage>
        <taxon>Bacteria</taxon>
        <taxon>Pseudomonadati</taxon>
        <taxon>Pseudomonadota</taxon>
        <taxon>Alphaproteobacteria</taxon>
        <taxon>Caulobacterales</taxon>
        <taxon>Caulobacteraceae</taxon>
        <taxon>Phenylobacterium</taxon>
    </lineage>
</organism>
<dbReference type="KEGG" id="caul:KCG34_17445"/>